<dbReference type="VEuPathDB" id="MicrosporidiaDB:CWI38_0128p0040"/>
<organism evidence="5 8">
    <name type="scientific">Hamiltosporidium tvaerminnensis</name>
    <dbReference type="NCBI Taxonomy" id="1176355"/>
    <lineage>
        <taxon>Eukaryota</taxon>
        <taxon>Fungi</taxon>
        <taxon>Fungi incertae sedis</taxon>
        <taxon>Microsporidia</taxon>
        <taxon>Dubosqiidae</taxon>
        <taxon>Hamiltosporidium</taxon>
    </lineage>
</organism>
<evidence type="ECO:0000313" key="5">
    <source>
        <dbReference type="EMBL" id="TBT98643.1"/>
    </source>
</evidence>
<keyword evidence="3" id="KW-0862">Zinc</keyword>
<dbReference type="Proteomes" id="UP000292282">
    <property type="component" value="Unassembled WGS sequence"/>
</dbReference>
<sequence>MRKPSKKVEKKPKIHLNIKYLLDLAVKTLNHSNYSRKLVKTIVLLTQKYQIRLSKIIKRNICFECFRILIPSINSKSRLSKEKDGMKLIITCECGISKNFVLKGEKGHRNTNTKRSRYFLCSEDQNRDIYSIHSTQKDS</sequence>
<keyword evidence="1" id="KW-0819">tRNA processing</keyword>
<dbReference type="EMBL" id="PITJ01001663">
    <property type="protein sequence ID" value="TBT98643.1"/>
    <property type="molecule type" value="Genomic_DNA"/>
</dbReference>
<dbReference type="Gene3D" id="6.20.50.20">
    <property type="match status" value="1"/>
</dbReference>
<evidence type="ECO:0000256" key="1">
    <source>
        <dbReference type="ARBA" id="ARBA00022694"/>
    </source>
</evidence>
<protein>
    <submittedName>
        <fullName evidence="5">Putative RNAse P</fullName>
    </submittedName>
</protein>
<dbReference type="InterPro" id="IPR007175">
    <property type="entry name" value="Rpr2/Snm1/Rpp21"/>
</dbReference>
<proteinExistence type="inferred from homology"/>
<dbReference type="AlphaFoldDB" id="A0A4Q9KUX3"/>
<keyword evidence="7" id="KW-1185">Reference proteome</keyword>
<evidence type="ECO:0000256" key="4">
    <source>
        <dbReference type="ARBA" id="ARBA00038402"/>
    </source>
</evidence>
<dbReference type="Pfam" id="PF04032">
    <property type="entry name" value="Rpr2"/>
    <property type="match status" value="1"/>
</dbReference>
<dbReference type="PANTHER" id="PTHR14742">
    <property type="entry name" value="RIBONUCLEASE P SUBUNIT P21"/>
    <property type="match status" value="1"/>
</dbReference>
<name>A0A4Q9KUX3_9MICR</name>
<reference evidence="7 8" key="1">
    <citation type="submission" date="2017-12" db="EMBL/GenBank/DDBJ databases">
        <authorList>
            <person name="Pombert J.-F."/>
            <person name="Haag K.L."/>
            <person name="Ebert D."/>
        </authorList>
    </citation>
    <scope>NUCLEOTIDE SEQUENCE [LARGE SCALE GENOMIC DNA]</scope>
    <source>
        <strain evidence="5">FI-OER-3-3</strain>
        <strain evidence="6">IL-G-3</strain>
    </source>
</reference>
<dbReference type="GO" id="GO:1902555">
    <property type="term" value="C:endoribonuclease complex"/>
    <property type="evidence" value="ECO:0007669"/>
    <property type="project" value="UniProtKB-ARBA"/>
</dbReference>
<comment type="caution">
    <text evidence="5">The sequence shown here is derived from an EMBL/GenBank/DDBJ whole genome shotgun (WGS) entry which is preliminary data.</text>
</comment>
<dbReference type="GO" id="GO:0008033">
    <property type="term" value="P:tRNA processing"/>
    <property type="evidence" value="ECO:0007669"/>
    <property type="project" value="UniProtKB-KW"/>
</dbReference>
<dbReference type="VEuPathDB" id="MicrosporidiaDB:CWI37_1663p0010"/>
<dbReference type="GO" id="GO:0046872">
    <property type="term" value="F:metal ion binding"/>
    <property type="evidence" value="ECO:0007669"/>
    <property type="project" value="UniProtKB-KW"/>
</dbReference>
<dbReference type="Proteomes" id="UP000292362">
    <property type="component" value="Unassembled WGS sequence"/>
</dbReference>
<gene>
    <name evidence="5" type="ORF">CWI37_1663p0010</name>
    <name evidence="6" type="ORF">CWI38_0128p0040</name>
</gene>
<keyword evidence="2" id="KW-0479">Metal-binding</keyword>
<evidence type="ECO:0000313" key="6">
    <source>
        <dbReference type="EMBL" id="TBU20125.1"/>
    </source>
</evidence>
<dbReference type="OrthoDB" id="128536at2759"/>
<evidence type="ECO:0000313" key="8">
    <source>
        <dbReference type="Proteomes" id="UP000292362"/>
    </source>
</evidence>
<evidence type="ECO:0000256" key="2">
    <source>
        <dbReference type="ARBA" id="ARBA00022723"/>
    </source>
</evidence>
<dbReference type="GO" id="GO:1990904">
    <property type="term" value="C:ribonucleoprotein complex"/>
    <property type="evidence" value="ECO:0007669"/>
    <property type="project" value="UniProtKB-ARBA"/>
</dbReference>
<evidence type="ECO:0000313" key="7">
    <source>
        <dbReference type="Proteomes" id="UP000292282"/>
    </source>
</evidence>
<dbReference type="EMBL" id="PITK01000128">
    <property type="protein sequence ID" value="TBU20125.1"/>
    <property type="molecule type" value="Genomic_DNA"/>
</dbReference>
<accession>A0A4Q9KUX3</accession>
<evidence type="ECO:0000256" key="3">
    <source>
        <dbReference type="ARBA" id="ARBA00022833"/>
    </source>
</evidence>
<dbReference type="PANTHER" id="PTHR14742:SF0">
    <property type="entry name" value="RIBONUCLEASE P PROTEIN SUBUNIT P21"/>
    <property type="match status" value="1"/>
</dbReference>
<comment type="similarity">
    <text evidence="4">Belongs to the eukaryotic/archaeal RNase P protein component 4 family.</text>
</comment>